<accession>A0ABY3TK55</accession>
<dbReference type="RefSeq" id="WP_047330735.1">
    <property type="nucleotide sequence ID" value="NZ_CP092362.2"/>
</dbReference>
<gene>
    <name evidence="1" type="ORF">MI149_00840</name>
</gene>
<proteinExistence type="predicted"/>
<evidence type="ECO:0000313" key="1">
    <source>
        <dbReference type="EMBL" id="ULN41731.1"/>
    </source>
</evidence>
<reference evidence="1" key="1">
    <citation type="submission" date="2022-08" db="EMBL/GenBank/DDBJ databases">
        <title>Whole genome sequencing of non-tuberculosis mycobacteria type-strains.</title>
        <authorList>
            <person name="Igarashi Y."/>
            <person name="Osugi A."/>
            <person name="Mitarai S."/>
        </authorList>
    </citation>
    <scope>NUCLEOTIDE SEQUENCE</scope>
    <source>
        <strain evidence="1">JCM 16369</strain>
    </source>
</reference>
<dbReference type="EMBL" id="CP092362">
    <property type="protein sequence ID" value="ULN41731.1"/>
    <property type="molecule type" value="Genomic_DNA"/>
</dbReference>
<protein>
    <submittedName>
        <fullName evidence="1">Uncharacterized protein</fullName>
    </submittedName>
</protein>
<name>A0ABY3TK55_9MYCO</name>
<dbReference type="Proteomes" id="UP001055337">
    <property type="component" value="Chromosome"/>
</dbReference>
<organism evidence="1 2">
    <name type="scientific">Mycolicibacterium crocinum</name>
    <dbReference type="NCBI Taxonomy" id="388459"/>
    <lineage>
        <taxon>Bacteria</taxon>
        <taxon>Bacillati</taxon>
        <taxon>Actinomycetota</taxon>
        <taxon>Actinomycetes</taxon>
        <taxon>Mycobacteriales</taxon>
        <taxon>Mycobacteriaceae</taxon>
        <taxon>Mycolicibacterium</taxon>
    </lineage>
</organism>
<evidence type="ECO:0000313" key="2">
    <source>
        <dbReference type="Proteomes" id="UP001055337"/>
    </source>
</evidence>
<keyword evidence="2" id="KW-1185">Reference proteome</keyword>
<sequence>MCDTAEMAAALNQRIHRQHVDRGAETVSAMGGQQIGVGELILSRRNDPTIEFHASSPNLESLPSVRNGNRWRVAHVDPATKRVAAQRLDDGARAVPWP</sequence>